<evidence type="ECO:0000313" key="1">
    <source>
        <dbReference type="EMBL" id="CAN0143563.1"/>
    </source>
</evidence>
<dbReference type="Proteomes" id="UP001162501">
    <property type="component" value="Chromosome 21"/>
</dbReference>
<protein>
    <submittedName>
        <fullName evidence="1">Uncharacterized protein</fullName>
    </submittedName>
</protein>
<evidence type="ECO:0000313" key="2">
    <source>
        <dbReference type="Proteomes" id="UP001162501"/>
    </source>
</evidence>
<gene>
    <name evidence="1" type="ORF">MRATA1EN22A_LOCUS12709</name>
</gene>
<organism evidence="1 2">
    <name type="scientific">Rangifer tarandus platyrhynchus</name>
    <name type="common">Svalbard reindeer</name>
    <dbReference type="NCBI Taxonomy" id="3082113"/>
    <lineage>
        <taxon>Eukaryota</taxon>
        <taxon>Metazoa</taxon>
        <taxon>Chordata</taxon>
        <taxon>Craniata</taxon>
        <taxon>Vertebrata</taxon>
        <taxon>Euteleostomi</taxon>
        <taxon>Mammalia</taxon>
        <taxon>Eutheria</taxon>
        <taxon>Laurasiatheria</taxon>
        <taxon>Artiodactyla</taxon>
        <taxon>Ruminantia</taxon>
        <taxon>Pecora</taxon>
        <taxon>Cervidae</taxon>
        <taxon>Odocoileinae</taxon>
        <taxon>Rangifer</taxon>
    </lineage>
</organism>
<reference evidence="1" key="2">
    <citation type="submission" date="2025-03" db="EMBL/GenBank/DDBJ databases">
        <authorList>
            <consortium name="ELIXIR-Norway"/>
            <consortium name="Elixir Norway"/>
        </authorList>
    </citation>
    <scope>NUCLEOTIDE SEQUENCE</scope>
</reference>
<accession>A0AC59Z178</accession>
<proteinExistence type="predicted"/>
<name>A0AC59Z178_RANTA</name>
<sequence length="87" mass="8933">MQEVIAGLERLVFAFEKDVETQKGTGLLPVRGMDKSGAAVCTFFAKGLCVKDEAPRAGGCPLPGACAIGSRQAAGAGERSAYTASLK</sequence>
<dbReference type="EMBL" id="OX596105">
    <property type="protein sequence ID" value="CAN0143563.1"/>
    <property type="molecule type" value="Genomic_DNA"/>
</dbReference>
<reference evidence="1" key="1">
    <citation type="submission" date="2023-05" db="EMBL/GenBank/DDBJ databases">
        <authorList>
            <consortium name="ELIXIR-Norway"/>
        </authorList>
    </citation>
    <scope>NUCLEOTIDE SEQUENCE</scope>
</reference>